<feature type="transmembrane region" description="Helical" evidence="2">
    <location>
        <begin position="107"/>
        <end position="128"/>
    </location>
</feature>
<name>A0ABT8SQA3_9CAUL</name>
<gene>
    <name evidence="3" type="ORF">Q0812_11840</name>
</gene>
<proteinExistence type="predicted"/>
<dbReference type="RefSeq" id="WP_302110548.1">
    <property type="nucleotide sequence ID" value="NZ_JAUKTR010000005.1"/>
</dbReference>
<sequence>MTGSGISFVDRLTERGLIDRYGFLCFAFGGAALIILSKVIGVHAVVIALCAAAAILAYALLIQQTGTGRLRSDQAGDNCYYLGLVYTLASLAYAIFTFNPAETADTIISGFGVALLTTIVGLVLRVYFNQSRPDIAEAETSARLELAAASGKLKAELSRAVVSMNDFSRQTRQSLEELRAEMVDGIRSVADAAGTAVREVAGQATTAVTETSEATVSRSKKITTATDRVVSGIESHAAALAGLEEAQSRITTALNALESAAERSQVILRDLVEQSSGVGQLQAGAADTVREMAAAASRLGQHVEGLNESTVRLERVLAGKLSDIQAVPRAVADEAMAGIAGVLERLRGDLEAVVRSQAALVESLGEQVRAGAETAARHNSALEQEVARSRENVAKVHGALVEMTRELVEKVERRPE</sequence>
<evidence type="ECO:0000256" key="2">
    <source>
        <dbReference type="SAM" id="Phobius"/>
    </source>
</evidence>
<evidence type="ECO:0000313" key="4">
    <source>
        <dbReference type="Proteomes" id="UP001169063"/>
    </source>
</evidence>
<keyword evidence="2" id="KW-0472">Membrane</keyword>
<dbReference type="Proteomes" id="UP001169063">
    <property type="component" value="Unassembled WGS sequence"/>
</dbReference>
<keyword evidence="4" id="KW-1185">Reference proteome</keyword>
<accession>A0ABT8SQA3</accession>
<feature type="transmembrane region" description="Helical" evidence="2">
    <location>
        <begin position="43"/>
        <end position="61"/>
    </location>
</feature>
<evidence type="ECO:0008006" key="5">
    <source>
        <dbReference type="Google" id="ProtNLM"/>
    </source>
</evidence>
<evidence type="ECO:0000256" key="1">
    <source>
        <dbReference type="SAM" id="Coils"/>
    </source>
</evidence>
<keyword evidence="2" id="KW-0812">Transmembrane</keyword>
<dbReference type="EMBL" id="JAUKTR010000005">
    <property type="protein sequence ID" value="MDO1560118.1"/>
    <property type="molecule type" value="Genomic_DNA"/>
</dbReference>
<keyword evidence="2" id="KW-1133">Transmembrane helix</keyword>
<evidence type="ECO:0000313" key="3">
    <source>
        <dbReference type="EMBL" id="MDO1560118.1"/>
    </source>
</evidence>
<feature type="coiled-coil region" evidence="1">
    <location>
        <begin position="243"/>
        <end position="274"/>
    </location>
</feature>
<feature type="transmembrane region" description="Helical" evidence="2">
    <location>
        <begin position="21"/>
        <end position="37"/>
    </location>
</feature>
<feature type="transmembrane region" description="Helical" evidence="2">
    <location>
        <begin position="81"/>
        <end position="101"/>
    </location>
</feature>
<keyword evidence="1" id="KW-0175">Coiled coil</keyword>
<protein>
    <recommendedName>
        <fullName evidence="5">Methyl-accepting transducer domain-containing protein</fullName>
    </recommendedName>
</protein>
<organism evidence="3 4">
    <name type="scientific">Peiella sedimenti</name>
    <dbReference type="NCBI Taxonomy" id="3061083"/>
    <lineage>
        <taxon>Bacteria</taxon>
        <taxon>Pseudomonadati</taxon>
        <taxon>Pseudomonadota</taxon>
        <taxon>Alphaproteobacteria</taxon>
        <taxon>Caulobacterales</taxon>
        <taxon>Caulobacteraceae</taxon>
        <taxon>Peiella</taxon>
    </lineage>
</organism>
<reference evidence="3" key="1">
    <citation type="submission" date="2023-07" db="EMBL/GenBank/DDBJ databases">
        <title>Brevundimonas soil sp. nov., isolated from the soil of chemical plant.</title>
        <authorList>
            <person name="Wu N."/>
        </authorList>
    </citation>
    <scope>NUCLEOTIDE SEQUENCE</scope>
    <source>
        <strain evidence="3">XZ-24</strain>
    </source>
</reference>
<comment type="caution">
    <text evidence="3">The sequence shown here is derived from an EMBL/GenBank/DDBJ whole genome shotgun (WGS) entry which is preliminary data.</text>
</comment>